<dbReference type="Pfam" id="PF06223">
    <property type="entry name" value="Phage_tail_T"/>
    <property type="match status" value="1"/>
</dbReference>
<keyword evidence="3" id="KW-1185">Reference proteome</keyword>
<dbReference type="Proteomes" id="UP000494115">
    <property type="component" value="Unassembled WGS sequence"/>
</dbReference>
<evidence type="ECO:0000313" key="3">
    <source>
        <dbReference type="Proteomes" id="UP000494115"/>
    </source>
</evidence>
<dbReference type="InterPro" id="IPR009350">
    <property type="entry name" value="Phage_tail_T"/>
</dbReference>
<sequence length="116" mass="12885">MLWFRLALKMGRTVDELQRSMTSAEFGEWIAFYSIEPFGDHIADIRAGTIAASVINPQLKKDSTPYKPLDFFQWADPPEQPSVAPPPEAVAAGVFGVNLAELKASGKKKLILRRKP</sequence>
<gene>
    <name evidence="2" type="ORF">LMG28138_03891</name>
</gene>
<reference evidence="2 3" key="1">
    <citation type="submission" date="2020-04" db="EMBL/GenBank/DDBJ databases">
        <authorList>
            <person name="De Canck E."/>
        </authorList>
    </citation>
    <scope>NUCLEOTIDE SEQUENCE [LARGE SCALE GENOMIC DNA]</scope>
    <source>
        <strain evidence="2 3">LMG 28138</strain>
    </source>
</reference>
<proteinExistence type="predicted"/>
<feature type="domain" description="Minor tail T" evidence="1">
    <location>
        <begin position="22"/>
        <end position="96"/>
    </location>
</feature>
<dbReference type="RefSeq" id="WP_175106444.1">
    <property type="nucleotide sequence ID" value="NZ_CADIKM010000021.1"/>
</dbReference>
<dbReference type="EMBL" id="CADIKM010000021">
    <property type="protein sequence ID" value="CAB3795493.1"/>
    <property type="molecule type" value="Genomic_DNA"/>
</dbReference>
<evidence type="ECO:0000259" key="1">
    <source>
        <dbReference type="Pfam" id="PF06223"/>
    </source>
</evidence>
<organism evidence="2 3">
    <name type="scientific">Pararobbsia alpina</name>
    <dbReference type="NCBI Taxonomy" id="621374"/>
    <lineage>
        <taxon>Bacteria</taxon>
        <taxon>Pseudomonadati</taxon>
        <taxon>Pseudomonadota</taxon>
        <taxon>Betaproteobacteria</taxon>
        <taxon>Burkholderiales</taxon>
        <taxon>Burkholderiaceae</taxon>
        <taxon>Pararobbsia</taxon>
    </lineage>
</organism>
<evidence type="ECO:0000313" key="2">
    <source>
        <dbReference type="EMBL" id="CAB3795493.1"/>
    </source>
</evidence>
<name>A0A6S7BPU2_9BURK</name>
<protein>
    <recommendedName>
        <fullName evidence="1">Minor tail T domain-containing protein</fullName>
    </recommendedName>
</protein>
<accession>A0A6S7BPU2</accession>
<dbReference type="AlphaFoldDB" id="A0A6S7BPU2"/>